<keyword evidence="2" id="KW-0472">Membrane</keyword>
<keyword evidence="2" id="KW-0812">Transmembrane</keyword>
<keyword evidence="4" id="KW-1185">Reference proteome</keyword>
<gene>
    <name evidence="3" type="ORF">ABVT11_05720</name>
</gene>
<feature type="region of interest" description="Disordered" evidence="1">
    <location>
        <begin position="61"/>
        <end position="90"/>
    </location>
</feature>
<feature type="compositionally biased region" description="Low complexity" evidence="1">
    <location>
        <begin position="63"/>
        <end position="76"/>
    </location>
</feature>
<reference evidence="3 4" key="1">
    <citation type="submission" date="2024-07" db="EMBL/GenBank/DDBJ databases">
        <title>Uliginosibacterium paludis KCTC:42655.</title>
        <authorList>
            <person name="Kim M.K."/>
        </authorList>
    </citation>
    <scope>NUCLEOTIDE SEQUENCE [LARGE SCALE GENOMIC DNA]</scope>
    <source>
        <strain evidence="3 4">KCTC 42655</strain>
    </source>
</reference>
<evidence type="ECO:0000313" key="3">
    <source>
        <dbReference type="EMBL" id="MET1489315.1"/>
    </source>
</evidence>
<proteinExistence type="predicted"/>
<dbReference type="Proteomes" id="UP001548590">
    <property type="component" value="Unassembled WGS sequence"/>
</dbReference>
<feature type="transmembrane region" description="Helical" evidence="2">
    <location>
        <begin position="9"/>
        <end position="28"/>
    </location>
</feature>
<evidence type="ECO:0000313" key="4">
    <source>
        <dbReference type="Proteomes" id="UP001548590"/>
    </source>
</evidence>
<evidence type="ECO:0000256" key="1">
    <source>
        <dbReference type="SAM" id="MobiDB-lite"/>
    </source>
</evidence>
<protein>
    <submittedName>
        <fullName evidence="3">Uncharacterized protein</fullName>
    </submittedName>
</protein>
<sequence>MSVSNRWDLATRISAGCTFAPLVGLLAVEQADVRAALCGLALIAFIVCIFSACHLRFPPTENSGADASSADFPSPSLGSGDCNAGDGQCD</sequence>
<evidence type="ECO:0000256" key="2">
    <source>
        <dbReference type="SAM" id="Phobius"/>
    </source>
</evidence>
<feature type="transmembrane region" description="Helical" evidence="2">
    <location>
        <begin position="34"/>
        <end position="53"/>
    </location>
</feature>
<dbReference type="EMBL" id="JBEWLZ010000003">
    <property type="protein sequence ID" value="MET1489315.1"/>
    <property type="molecule type" value="Genomic_DNA"/>
</dbReference>
<accession>A0ABV2CN53</accession>
<comment type="caution">
    <text evidence="3">The sequence shown here is derived from an EMBL/GenBank/DDBJ whole genome shotgun (WGS) entry which is preliminary data.</text>
</comment>
<organism evidence="3 4">
    <name type="scientific">Uliginosibacterium paludis</name>
    <dbReference type="NCBI Taxonomy" id="1615952"/>
    <lineage>
        <taxon>Bacteria</taxon>
        <taxon>Pseudomonadati</taxon>
        <taxon>Pseudomonadota</taxon>
        <taxon>Betaproteobacteria</taxon>
        <taxon>Rhodocyclales</taxon>
        <taxon>Zoogloeaceae</taxon>
        <taxon>Uliginosibacterium</taxon>
    </lineage>
</organism>
<dbReference type="RefSeq" id="WP_353978368.1">
    <property type="nucleotide sequence ID" value="NZ_JBEWLZ010000003.1"/>
</dbReference>
<keyword evidence="2" id="KW-1133">Transmembrane helix</keyword>
<name>A0ABV2CN53_9RHOO</name>